<dbReference type="EMBL" id="AP021874">
    <property type="protein sequence ID" value="BBO68518.1"/>
    <property type="molecule type" value="Genomic_DNA"/>
</dbReference>
<dbReference type="KEGG" id="dalk:DSCA_24480"/>
<dbReference type="AlphaFoldDB" id="A0A5K7YHU5"/>
<protein>
    <recommendedName>
        <fullName evidence="2">FHA domain-containing protein</fullName>
    </recommendedName>
</protein>
<dbReference type="Proteomes" id="UP000427906">
    <property type="component" value="Chromosome"/>
</dbReference>
<dbReference type="Gene3D" id="3.30.420.40">
    <property type="match status" value="2"/>
</dbReference>
<accession>A0A5K7YHU5</accession>
<dbReference type="Gene3D" id="2.60.200.20">
    <property type="match status" value="1"/>
</dbReference>
<dbReference type="InterPro" id="IPR008984">
    <property type="entry name" value="SMAD_FHA_dom_sf"/>
</dbReference>
<dbReference type="Gene3D" id="3.90.640.10">
    <property type="entry name" value="Actin, Chain A, domain 4"/>
    <property type="match status" value="1"/>
</dbReference>
<feature type="region of interest" description="Disordered" evidence="1">
    <location>
        <begin position="334"/>
        <end position="362"/>
    </location>
</feature>
<evidence type="ECO:0000313" key="4">
    <source>
        <dbReference type="Proteomes" id="UP000427906"/>
    </source>
</evidence>
<reference evidence="3 4" key="1">
    <citation type="submission" date="2019-11" db="EMBL/GenBank/DDBJ databases">
        <title>Comparative genomics of hydrocarbon-degrading Desulfosarcina strains.</title>
        <authorList>
            <person name="Watanabe M."/>
            <person name="Kojima H."/>
            <person name="Fukui M."/>
        </authorList>
    </citation>
    <scope>NUCLEOTIDE SEQUENCE [LARGE SCALE GENOMIC DNA]</scope>
    <source>
        <strain evidence="3 4">PL12</strain>
    </source>
</reference>
<sequence>MAPVYLELSDAGIIAAGGAPAGILKLDGPGRTSPGFALQDGRRLMVGRTAALQARRFPQQTISRFWDRLNTEPLRQSGFTAASHAELAYEHLKRIWSALESAGDGVVFCVPGHYRRDNLGLLLGIAGELKMDVRGFVPIALTAVSPAAGEIIHIDLHLHRCEATYLRASGELAQRDTASVPDAGLERLYRIWAKTAAREFLQATRFDLFHSAASEQSVYEQLPSLMAALTDHQTVRFETEKGGSSYHMPLQRRGMVEAAGEVYARISDMVASLIERNRLAGRPLAFQLSRRACGLPGLKALLAPFSPYPAEELAFGAAALGAAGCWPAMAAQNADRGPSRHTRRPVVQHPAAENRDTGGGTRPTHLLVENTAYPIGPDPLVIGSSPGRGNGAIRLAGSHVSARHCSIYREGGRVFLDPCSEQGTHVDGVPVTERTTLSIGQTVAVGEQGAPLRLIRCLPADGRGTPLTVS</sequence>
<dbReference type="SMART" id="SM00240">
    <property type="entry name" value="FHA"/>
    <property type="match status" value="1"/>
</dbReference>
<dbReference type="Pfam" id="PF00498">
    <property type="entry name" value="FHA"/>
    <property type="match status" value="1"/>
</dbReference>
<proteinExistence type="predicted"/>
<dbReference type="CDD" id="cd00060">
    <property type="entry name" value="FHA"/>
    <property type="match status" value="1"/>
</dbReference>
<keyword evidence="4" id="KW-1185">Reference proteome</keyword>
<dbReference type="InterPro" id="IPR000253">
    <property type="entry name" value="FHA_dom"/>
</dbReference>
<name>A0A5K7YHU5_9BACT</name>
<evidence type="ECO:0000256" key="1">
    <source>
        <dbReference type="SAM" id="MobiDB-lite"/>
    </source>
</evidence>
<dbReference type="PROSITE" id="PS50006">
    <property type="entry name" value="FHA_DOMAIN"/>
    <property type="match status" value="1"/>
</dbReference>
<gene>
    <name evidence="3" type="ORF">DSCA_24480</name>
</gene>
<dbReference type="SUPFAM" id="SSF49879">
    <property type="entry name" value="SMAD/FHA domain"/>
    <property type="match status" value="1"/>
</dbReference>
<dbReference type="RefSeq" id="WP_155316672.1">
    <property type="nucleotide sequence ID" value="NZ_AP021874.1"/>
</dbReference>
<dbReference type="OrthoDB" id="7052771at2"/>
<organism evidence="3 4">
    <name type="scientific">Desulfosarcina alkanivorans</name>
    <dbReference type="NCBI Taxonomy" id="571177"/>
    <lineage>
        <taxon>Bacteria</taxon>
        <taxon>Pseudomonadati</taxon>
        <taxon>Thermodesulfobacteriota</taxon>
        <taxon>Desulfobacteria</taxon>
        <taxon>Desulfobacterales</taxon>
        <taxon>Desulfosarcinaceae</taxon>
        <taxon>Desulfosarcina</taxon>
    </lineage>
</organism>
<evidence type="ECO:0000259" key="2">
    <source>
        <dbReference type="PROSITE" id="PS50006"/>
    </source>
</evidence>
<evidence type="ECO:0000313" key="3">
    <source>
        <dbReference type="EMBL" id="BBO68518.1"/>
    </source>
</evidence>
<feature type="domain" description="FHA" evidence="2">
    <location>
        <begin position="380"/>
        <end position="431"/>
    </location>
</feature>